<evidence type="ECO:0000256" key="1">
    <source>
        <dbReference type="ARBA" id="ARBA00004651"/>
    </source>
</evidence>
<feature type="transmembrane region" description="Helical" evidence="6">
    <location>
        <begin position="451"/>
        <end position="473"/>
    </location>
</feature>
<keyword evidence="4 6" id="KW-1133">Transmembrane helix</keyword>
<dbReference type="Proteomes" id="UP000244956">
    <property type="component" value="Unassembled WGS sequence"/>
</dbReference>
<dbReference type="OrthoDB" id="88014at2"/>
<feature type="transmembrane region" description="Helical" evidence="6">
    <location>
        <begin position="337"/>
        <end position="359"/>
    </location>
</feature>
<evidence type="ECO:0000256" key="3">
    <source>
        <dbReference type="ARBA" id="ARBA00022692"/>
    </source>
</evidence>
<feature type="transmembrane region" description="Helical" evidence="6">
    <location>
        <begin position="80"/>
        <end position="103"/>
    </location>
</feature>
<keyword evidence="8" id="KW-1185">Reference proteome</keyword>
<evidence type="ECO:0000313" key="7">
    <source>
        <dbReference type="EMBL" id="PWD99565.1"/>
    </source>
</evidence>
<dbReference type="RefSeq" id="WP_109264106.1">
    <property type="nucleotide sequence ID" value="NZ_QEWP01000006.1"/>
</dbReference>
<comment type="caution">
    <text evidence="7">The sequence shown here is derived from an EMBL/GenBank/DDBJ whole genome shotgun (WGS) entry which is preliminary data.</text>
</comment>
<accession>A0A2U2B924</accession>
<dbReference type="EMBL" id="QEWP01000006">
    <property type="protein sequence ID" value="PWD99565.1"/>
    <property type="molecule type" value="Genomic_DNA"/>
</dbReference>
<feature type="transmembrane region" description="Helical" evidence="6">
    <location>
        <begin position="221"/>
        <end position="239"/>
    </location>
</feature>
<feature type="transmembrane region" description="Helical" evidence="6">
    <location>
        <begin position="371"/>
        <end position="391"/>
    </location>
</feature>
<gene>
    <name evidence="7" type="ORF">DDZ16_08910</name>
</gene>
<dbReference type="PANTHER" id="PTHR30250:SF11">
    <property type="entry name" value="O-ANTIGEN TRANSPORTER-RELATED"/>
    <property type="match status" value="1"/>
</dbReference>
<reference evidence="7 8" key="1">
    <citation type="submission" date="2018-05" db="EMBL/GenBank/DDBJ databases">
        <title>Marinilabilia rubrum sp. nov., isolated from saltern sediment.</title>
        <authorList>
            <person name="Zhang R."/>
        </authorList>
    </citation>
    <scope>NUCLEOTIDE SEQUENCE [LARGE SCALE GENOMIC DNA]</scope>
    <source>
        <strain evidence="7 8">WTE16</strain>
    </source>
</reference>
<feature type="transmembrane region" description="Helical" evidence="6">
    <location>
        <begin position="429"/>
        <end position="445"/>
    </location>
</feature>
<keyword evidence="3 6" id="KW-0812">Transmembrane</keyword>
<comment type="subcellular location">
    <subcellularLocation>
        <location evidence="1">Cell membrane</location>
        <topology evidence="1">Multi-pass membrane protein</topology>
    </subcellularLocation>
</comment>
<feature type="transmembrane region" description="Helical" evidence="6">
    <location>
        <begin position="12"/>
        <end position="33"/>
    </location>
</feature>
<evidence type="ECO:0000256" key="6">
    <source>
        <dbReference type="SAM" id="Phobius"/>
    </source>
</evidence>
<dbReference type="InterPro" id="IPR050833">
    <property type="entry name" value="Poly_Biosynth_Transport"/>
</dbReference>
<evidence type="ECO:0000313" key="8">
    <source>
        <dbReference type="Proteomes" id="UP000244956"/>
    </source>
</evidence>
<evidence type="ECO:0000256" key="4">
    <source>
        <dbReference type="ARBA" id="ARBA00022989"/>
    </source>
</evidence>
<keyword evidence="2" id="KW-1003">Cell membrane</keyword>
<dbReference type="InterPro" id="IPR002797">
    <property type="entry name" value="Polysacc_synth"/>
</dbReference>
<feature type="transmembrane region" description="Helical" evidence="6">
    <location>
        <begin position="397"/>
        <end position="417"/>
    </location>
</feature>
<protein>
    <submittedName>
        <fullName evidence="7">Uncharacterized protein</fullName>
    </submittedName>
</protein>
<organism evidence="7 8">
    <name type="scientific">Marinilabilia rubra</name>
    <dbReference type="NCBI Taxonomy" id="2162893"/>
    <lineage>
        <taxon>Bacteria</taxon>
        <taxon>Pseudomonadati</taxon>
        <taxon>Bacteroidota</taxon>
        <taxon>Bacteroidia</taxon>
        <taxon>Marinilabiliales</taxon>
        <taxon>Marinilabiliaceae</taxon>
        <taxon>Marinilabilia</taxon>
    </lineage>
</organism>
<dbReference type="GO" id="GO:0005886">
    <property type="term" value="C:plasma membrane"/>
    <property type="evidence" value="ECO:0007669"/>
    <property type="project" value="UniProtKB-SubCell"/>
</dbReference>
<evidence type="ECO:0000256" key="5">
    <source>
        <dbReference type="ARBA" id="ARBA00023136"/>
    </source>
</evidence>
<feature type="transmembrane region" description="Helical" evidence="6">
    <location>
        <begin position="39"/>
        <end position="68"/>
    </location>
</feature>
<sequence>MGIIARQTIKSSVFAYLGVVLGGINVAVLYPRIFTEEEIGLINILLALSAIFAQFSSLGINGVTNYFFHYFKDKSQKHNGFFNILSLVVLAGFSGFLVFYGFFSDEILQSKVEDSVLLNKYGVYIIPLTFFTLTFIVFDIYAAVLEKSVIGTFLKDFVFRILNLILIVAFYFDLLNFSQFLFWYTIGLALPPVVIILELWRKGHLFIKRPDKQLTARHRSKMFSVGGFYILSGFGNMLITYIDRYMINFFLGLGLTGIYSVTNYVGTLVQIPRRAMGKIATPHLANLWSNNDTAQLQRIYDRSVVSQLALGVYIFIGIWVNIDGVFKIIPQNFEEGVWVIFFIGLSNVFHCFLGLGGLIISTSKYYRYTTYFTFVLGILVVLTNIAFIPIWGIGGAAMASALSKLAFVILNLAFLYFRLGIKSLSLQHFTIIVAGVASYIPVSFLNPEWHWILVLIAKSLTISLLYVFWLKIFKVVPDLNRFLKSF</sequence>
<feature type="transmembrane region" description="Helical" evidence="6">
    <location>
        <begin position="157"/>
        <end position="175"/>
    </location>
</feature>
<evidence type="ECO:0000256" key="2">
    <source>
        <dbReference type="ARBA" id="ARBA00022475"/>
    </source>
</evidence>
<dbReference type="Pfam" id="PF01943">
    <property type="entry name" value="Polysacc_synt"/>
    <property type="match status" value="1"/>
</dbReference>
<name>A0A2U2B924_9BACT</name>
<feature type="transmembrane region" description="Helical" evidence="6">
    <location>
        <begin position="181"/>
        <end position="200"/>
    </location>
</feature>
<feature type="transmembrane region" description="Helical" evidence="6">
    <location>
        <begin position="245"/>
        <end position="266"/>
    </location>
</feature>
<dbReference type="AlphaFoldDB" id="A0A2U2B924"/>
<dbReference type="PANTHER" id="PTHR30250">
    <property type="entry name" value="PST FAMILY PREDICTED COLANIC ACID TRANSPORTER"/>
    <property type="match status" value="1"/>
</dbReference>
<proteinExistence type="predicted"/>
<feature type="transmembrane region" description="Helical" evidence="6">
    <location>
        <begin position="304"/>
        <end position="322"/>
    </location>
</feature>
<keyword evidence="5 6" id="KW-0472">Membrane</keyword>
<feature type="transmembrane region" description="Helical" evidence="6">
    <location>
        <begin position="123"/>
        <end position="145"/>
    </location>
</feature>